<name>A0A6N2CCA9_SOLCI</name>
<dbReference type="SUPFAM" id="SSF56672">
    <property type="entry name" value="DNA/RNA polymerases"/>
    <property type="match status" value="1"/>
</dbReference>
<dbReference type="Gene3D" id="3.10.10.10">
    <property type="entry name" value="HIV Type 1 Reverse Transcriptase, subunit A, domain 1"/>
    <property type="match status" value="1"/>
</dbReference>
<evidence type="ECO:0008006" key="2">
    <source>
        <dbReference type="Google" id="ProtNLM"/>
    </source>
</evidence>
<feature type="non-terminal residue" evidence="1">
    <location>
        <position position="1"/>
    </location>
</feature>
<dbReference type="InterPro" id="IPR043502">
    <property type="entry name" value="DNA/RNA_pol_sf"/>
</dbReference>
<gene>
    <name evidence="1" type="ORF">EJD97_008776</name>
</gene>
<proteinExistence type="predicted"/>
<organism evidence="1">
    <name type="scientific">Solanum chilense</name>
    <name type="common">Tomato</name>
    <name type="synonym">Lycopersicon chilense</name>
    <dbReference type="NCBI Taxonomy" id="4083"/>
    <lineage>
        <taxon>Eukaryota</taxon>
        <taxon>Viridiplantae</taxon>
        <taxon>Streptophyta</taxon>
        <taxon>Embryophyta</taxon>
        <taxon>Tracheophyta</taxon>
        <taxon>Spermatophyta</taxon>
        <taxon>Magnoliopsida</taxon>
        <taxon>eudicotyledons</taxon>
        <taxon>Gunneridae</taxon>
        <taxon>Pentapetalae</taxon>
        <taxon>asterids</taxon>
        <taxon>lamiids</taxon>
        <taxon>Solanales</taxon>
        <taxon>Solanaceae</taxon>
        <taxon>Solanoideae</taxon>
        <taxon>Solaneae</taxon>
        <taxon>Solanum</taxon>
        <taxon>Solanum subgen. Lycopersicon</taxon>
    </lineage>
</organism>
<protein>
    <recommendedName>
        <fullName evidence="2">Reverse transcriptase domain-containing protein</fullName>
    </recommendedName>
</protein>
<dbReference type="EMBL" id="RXGB01000232">
    <property type="protein sequence ID" value="TMX04469.1"/>
    <property type="molecule type" value="Genomic_DNA"/>
</dbReference>
<dbReference type="PANTHER" id="PTHR15503:SF45">
    <property type="entry name" value="RNA-DIRECTED DNA POLYMERASE HOMOLOG"/>
    <property type="match status" value="1"/>
</dbReference>
<dbReference type="AlphaFoldDB" id="A0A6N2CCA9"/>
<sequence>SKEGFLAYLGHVRHVKIETPSIWSNSVVSEFNEVFLNDLPCMTLDRYTDFFIYLQPDTRPISIPPYRMDLAEFRELKARIQELLDKGFFHPSASPWGALVLFVKNIDDSIRMCINSWYLNGIDLRSRYHHLKLGQKMCPRQHLELAMGIMHFCLCLLG</sequence>
<dbReference type="PANTHER" id="PTHR15503">
    <property type="entry name" value="LDOC1 RELATED"/>
    <property type="match status" value="1"/>
</dbReference>
<reference evidence="1" key="1">
    <citation type="submission" date="2019-05" db="EMBL/GenBank/DDBJ databases">
        <title>The de novo reference genome and transcriptome assemblies of the wild tomato species Solanum chilense.</title>
        <authorList>
            <person name="Stam R."/>
            <person name="Nosenko T."/>
            <person name="Hoerger A.C."/>
            <person name="Stephan W."/>
            <person name="Seidel M.A."/>
            <person name="Kuhn J.M.M."/>
            <person name="Haberer G."/>
            <person name="Tellier A."/>
        </authorList>
    </citation>
    <scope>NUCLEOTIDE SEQUENCE</scope>
    <source>
        <tissue evidence="1">Mature leaves</tissue>
    </source>
</reference>
<evidence type="ECO:0000313" key="1">
    <source>
        <dbReference type="EMBL" id="TMX04469.1"/>
    </source>
</evidence>
<comment type="caution">
    <text evidence="1">The sequence shown here is derived from an EMBL/GenBank/DDBJ whole genome shotgun (WGS) entry which is preliminary data.</text>
</comment>
<accession>A0A6N2CCA9</accession>
<dbReference type="InterPro" id="IPR032567">
    <property type="entry name" value="RTL1-rel"/>
</dbReference>